<accession>A0A9P3GK85</accession>
<evidence type="ECO:0000313" key="3">
    <source>
        <dbReference type="Proteomes" id="UP000703269"/>
    </source>
</evidence>
<keyword evidence="3" id="KW-1185">Reference proteome</keyword>
<evidence type="ECO:0000256" key="1">
    <source>
        <dbReference type="SAM" id="MobiDB-lite"/>
    </source>
</evidence>
<gene>
    <name evidence="2" type="ORF">PsYK624_112490</name>
</gene>
<protein>
    <submittedName>
        <fullName evidence="2">Uncharacterized protein</fullName>
    </submittedName>
</protein>
<evidence type="ECO:0000313" key="2">
    <source>
        <dbReference type="EMBL" id="GJE95070.1"/>
    </source>
</evidence>
<name>A0A9P3GK85_9APHY</name>
<proteinExistence type="predicted"/>
<sequence length="136" mass="14494">MALLGGYANLTNASRKGDPSQPPFRQPPSAHKQDSAPKLLSSFTATAGHGMNTFPPTSSWPANKMAGCKGRAVLVARPAERSTTQTQLRRRRAGGEGRVCPAVETNVHVARATFLEIVTRGPRRLQFAAGSTLEAL</sequence>
<organism evidence="2 3">
    <name type="scientific">Phanerochaete sordida</name>
    <dbReference type="NCBI Taxonomy" id="48140"/>
    <lineage>
        <taxon>Eukaryota</taxon>
        <taxon>Fungi</taxon>
        <taxon>Dikarya</taxon>
        <taxon>Basidiomycota</taxon>
        <taxon>Agaricomycotina</taxon>
        <taxon>Agaricomycetes</taxon>
        <taxon>Polyporales</taxon>
        <taxon>Phanerochaetaceae</taxon>
        <taxon>Phanerochaete</taxon>
    </lineage>
</organism>
<dbReference type="Proteomes" id="UP000703269">
    <property type="component" value="Unassembled WGS sequence"/>
</dbReference>
<comment type="caution">
    <text evidence="2">The sequence shown here is derived from an EMBL/GenBank/DDBJ whole genome shotgun (WGS) entry which is preliminary data.</text>
</comment>
<dbReference type="EMBL" id="BPQB01000045">
    <property type="protein sequence ID" value="GJE95070.1"/>
    <property type="molecule type" value="Genomic_DNA"/>
</dbReference>
<dbReference type="AlphaFoldDB" id="A0A9P3GK85"/>
<feature type="region of interest" description="Disordered" evidence="1">
    <location>
        <begin position="1"/>
        <end position="63"/>
    </location>
</feature>
<reference evidence="2 3" key="1">
    <citation type="submission" date="2021-08" db="EMBL/GenBank/DDBJ databases">
        <title>Draft Genome Sequence of Phanerochaete sordida strain YK-624.</title>
        <authorList>
            <person name="Mori T."/>
            <person name="Dohra H."/>
            <person name="Suzuki T."/>
            <person name="Kawagishi H."/>
            <person name="Hirai H."/>
        </authorList>
    </citation>
    <scope>NUCLEOTIDE SEQUENCE [LARGE SCALE GENOMIC DNA]</scope>
    <source>
        <strain evidence="2 3">YK-624</strain>
    </source>
</reference>